<protein>
    <submittedName>
        <fullName evidence="2">2OG-Fe(II) oxygenase</fullName>
    </submittedName>
</protein>
<dbReference type="Proteomes" id="UP000586827">
    <property type="component" value="Unassembled WGS sequence"/>
</dbReference>
<dbReference type="AlphaFoldDB" id="A0A849C5H0"/>
<gene>
    <name evidence="2" type="ORF">HLB23_24735</name>
</gene>
<proteinExistence type="predicted"/>
<evidence type="ECO:0000313" key="3">
    <source>
        <dbReference type="Proteomes" id="UP000586827"/>
    </source>
</evidence>
<feature type="compositionally biased region" description="Low complexity" evidence="1">
    <location>
        <begin position="1"/>
        <end position="22"/>
    </location>
</feature>
<reference evidence="2 3" key="1">
    <citation type="submission" date="2020-05" db="EMBL/GenBank/DDBJ databases">
        <title>MicrobeNet Type strains.</title>
        <authorList>
            <person name="Nicholson A.C."/>
        </authorList>
    </citation>
    <scope>NUCLEOTIDE SEQUENCE [LARGE SCALE GENOMIC DNA]</scope>
    <source>
        <strain evidence="2 3">JCM 3224</strain>
    </source>
</reference>
<dbReference type="Gene3D" id="2.60.120.620">
    <property type="entry name" value="q2cbj1_9rhob like domain"/>
    <property type="match status" value="1"/>
</dbReference>
<comment type="caution">
    <text evidence="2">The sequence shown here is derived from an EMBL/GenBank/DDBJ whole genome shotgun (WGS) entry which is preliminary data.</text>
</comment>
<dbReference type="EMBL" id="JABELX010000009">
    <property type="protein sequence ID" value="NNH73028.1"/>
    <property type="molecule type" value="Genomic_DNA"/>
</dbReference>
<accession>A0A849C5H0</accession>
<evidence type="ECO:0000256" key="1">
    <source>
        <dbReference type="SAM" id="MobiDB-lite"/>
    </source>
</evidence>
<dbReference type="InterPro" id="IPR018655">
    <property type="entry name" value="DUF2086"/>
</dbReference>
<name>A0A849C5H0_9NOCA</name>
<feature type="region of interest" description="Disordered" evidence="1">
    <location>
        <begin position="1"/>
        <end position="75"/>
    </location>
</feature>
<evidence type="ECO:0000313" key="2">
    <source>
        <dbReference type="EMBL" id="NNH73028.1"/>
    </source>
</evidence>
<dbReference type="Pfam" id="PF09859">
    <property type="entry name" value="Oxygenase-NA"/>
    <property type="match status" value="1"/>
</dbReference>
<feature type="compositionally biased region" description="Low complexity" evidence="1">
    <location>
        <begin position="61"/>
        <end position="75"/>
    </location>
</feature>
<sequence length="317" mass="34036">MSVETAGATAGVVAPAVSAASTLGDPARTAGNPAHTPRNSTNAPSDPAHAPRNSANVPSCPADAAAGPAGATRPTEATAIGHRAVGDAVAQQDWAALAHELDEHGSALTGQLLSPDECRSLTELYGHDELFRTTVNMARLRFGSGEYRYFTHDLPDVVRDLREALYPRLLPIARDWAARLGRPAPWPETLDEWITMCHAAGQSRSAQILLRYGPGDWNALHRDLFGDMYFPLQVVIGLDVPGVDYTGGEFLMIEQRPRAQSRGSTMTLPQGHGLIFTTRDRPVASSRGWSAGPMRHGVSTVRSGRRHTLGLVFHDAT</sequence>
<keyword evidence="3" id="KW-1185">Reference proteome</keyword>
<organism evidence="2 3">
    <name type="scientific">Nocardia uniformis</name>
    <dbReference type="NCBI Taxonomy" id="53432"/>
    <lineage>
        <taxon>Bacteria</taxon>
        <taxon>Bacillati</taxon>
        <taxon>Actinomycetota</taxon>
        <taxon>Actinomycetes</taxon>
        <taxon>Mycobacteriales</taxon>
        <taxon>Nocardiaceae</taxon>
        <taxon>Nocardia</taxon>
    </lineage>
</organism>